<keyword evidence="2 9" id="KW-0812">Transmembrane</keyword>
<evidence type="ECO:0000256" key="7">
    <source>
        <dbReference type="ARBA" id="ARBA00023180"/>
    </source>
</evidence>
<evidence type="ECO:0000256" key="2">
    <source>
        <dbReference type="ARBA" id="ARBA00022692"/>
    </source>
</evidence>
<dbReference type="PANTHER" id="PTHR33365">
    <property type="entry name" value="YALI0B05434P"/>
    <property type="match status" value="1"/>
</dbReference>
<dbReference type="AlphaFoldDB" id="A0AAN9UIX3"/>
<evidence type="ECO:0000256" key="1">
    <source>
        <dbReference type="ARBA" id="ARBA00004167"/>
    </source>
</evidence>
<evidence type="ECO:0000256" key="8">
    <source>
        <dbReference type="ARBA" id="ARBA00035112"/>
    </source>
</evidence>
<keyword evidence="7" id="KW-0325">Glycoprotein</keyword>
<proteinExistence type="inferred from homology"/>
<comment type="subcellular location">
    <subcellularLocation>
        <location evidence="1">Membrane</location>
        <topology evidence="1">Single-pass membrane protein</topology>
    </subcellularLocation>
</comment>
<keyword evidence="5" id="KW-0843">Virulence</keyword>
<evidence type="ECO:0000313" key="11">
    <source>
        <dbReference type="Proteomes" id="UP001320245"/>
    </source>
</evidence>
<keyword evidence="3 9" id="KW-1133">Transmembrane helix</keyword>
<name>A0AAN9UIX3_9PEZI</name>
<evidence type="ECO:0008006" key="12">
    <source>
        <dbReference type="Google" id="ProtNLM"/>
    </source>
</evidence>
<comment type="similarity">
    <text evidence="8">Belongs to the ustYa family.</text>
</comment>
<dbReference type="GO" id="GO:0016020">
    <property type="term" value="C:membrane"/>
    <property type="evidence" value="ECO:0007669"/>
    <property type="project" value="UniProtKB-SubCell"/>
</dbReference>
<keyword evidence="6 9" id="KW-0472">Membrane</keyword>
<dbReference type="EMBL" id="JAJSPL020000002">
    <property type="protein sequence ID" value="KAK7749034.1"/>
    <property type="molecule type" value="Genomic_DNA"/>
</dbReference>
<dbReference type="GO" id="GO:0043386">
    <property type="term" value="P:mycotoxin biosynthetic process"/>
    <property type="evidence" value="ECO:0007669"/>
    <property type="project" value="InterPro"/>
</dbReference>
<evidence type="ECO:0000256" key="3">
    <source>
        <dbReference type="ARBA" id="ARBA00022989"/>
    </source>
</evidence>
<keyword evidence="4" id="KW-0560">Oxidoreductase</keyword>
<dbReference type="GO" id="GO:0016491">
    <property type="term" value="F:oxidoreductase activity"/>
    <property type="evidence" value="ECO:0007669"/>
    <property type="project" value="UniProtKB-KW"/>
</dbReference>
<accession>A0AAN9UIX3</accession>
<sequence>MKPMNIDTDDRESSVPFLDEEHAVLGHDDDSSSSRIDKEWPTVQQKWYTRKCFWLTYINITLFLISVIILFKSNRVCLCSPRPTTAQEALQRTSSWSPIFDWVDLTPESTTVDGRLHVPSNASIYRGEPSPQTDMAWDDVAAAAGEVILVNSSTLRRAGYNPDHYYKITEEWKEFSPQAASSREALYPVQIDVFHQIHCLDQVRKQMYYQYYYADQYGAQGPGEMHWMHVRHCLHMVLQSLMCSAHVDLVPHRWVEKDDKPFAQFSITKQCRNFDNLRQWNRENAVEGVRRVWPHNKSSMPKDAVVWPGFGDGKAAGTHGVTRKQLTGDY</sequence>
<reference evidence="10 11" key="1">
    <citation type="journal article" date="2023" name="PLoS ONE">
        <title>Cytospora paraplurivora sp. nov. isolated from orchards with fruit tree decline syndrome in Ontario, Canada.</title>
        <authorList>
            <person name="Ilyukhin E."/>
            <person name="Nguyen H.D.T."/>
            <person name="Castle A.J."/>
            <person name="Ellouze W."/>
        </authorList>
    </citation>
    <scope>NUCLEOTIDE SEQUENCE [LARGE SCALE GENOMIC DNA]</scope>
    <source>
        <strain evidence="10 11">FDS-564</strain>
    </source>
</reference>
<gene>
    <name evidence="10" type="ORF">SLS53_001060</name>
</gene>
<dbReference type="Proteomes" id="UP001320245">
    <property type="component" value="Unassembled WGS sequence"/>
</dbReference>
<evidence type="ECO:0000256" key="9">
    <source>
        <dbReference type="SAM" id="Phobius"/>
    </source>
</evidence>
<evidence type="ECO:0000256" key="4">
    <source>
        <dbReference type="ARBA" id="ARBA00023002"/>
    </source>
</evidence>
<feature type="transmembrane region" description="Helical" evidence="9">
    <location>
        <begin position="52"/>
        <end position="71"/>
    </location>
</feature>
<evidence type="ECO:0000256" key="5">
    <source>
        <dbReference type="ARBA" id="ARBA00023026"/>
    </source>
</evidence>
<comment type="caution">
    <text evidence="10">The sequence shown here is derived from an EMBL/GenBank/DDBJ whole genome shotgun (WGS) entry which is preliminary data.</text>
</comment>
<dbReference type="Pfam" id="PF11807">
    <property type="entry name" value="UstYa"/>
    <property type="match status" value="1"/>
</dbReference>
<protein>
    <recommendedName>
        <fullName evidence="12">Tat pathway signal sequence</fullName>
    </recommendedName>
</protein>
<organism evidence="10 11">
    <name type="scientific">Cytospora paraplurivora</name>
    <dbReference type="NCBI Taxonomy" id="2898453"/>
    <lineage>
        <taxon>Eukaryota</taxon>
        <taxon>Fungi</taxon>
        <taxon>Dikarya</taxon>
        <taxon>Ascomycota</taxon>
        <taxon>Pezizomycotina</taxon>
        <taxon>Sordariomycetes</taxon>
        <taxon>Sordariomycetidae</taxon>
        <taxon>Diaporthales</taxon>
        <taxon>Cytosporaceae</taxon>
        <taxon>Cytospora</taxon>
    </lineage>
</organism>
<dbReference type="PANTHER" id="PTHR33365:SF14">
    <property type="entry name" value="TAT PATHWAY SIGNAL SEQUENCE"/>
    <property type="match status" value="1"/>
</dbReference>
<dbReference type="InterPro" id="IPR021765">
    <property type="entry name" value="UstYa-like"/>
</dbReference>
<keyword evidence="11" id="KW-1185">Reference proteome</keyword>
<evidence type="ECO:0000256" key="6">
    <source>
        <dbReference type="ARBA" id="ARBA00023136"/>
    </source>
</evidence>
<evidence type="ECO:0000313" key="10">
    <source>
        <dbReference type="EMBL" id="KAK7749034.1"/>
    </source>
</evidence>